<name>A0AAD5RBM9_PARTN</name>
<reference evidence="1" key="1">
    <citation type="submission" date="2021-06" db="EMBL/GenBank/DDBJ databases">
        <title>Parelaphostrongylus tenuis whole genome reference sequence.</title>
        <authorList>
            <person name="Garwood T.J."/>
            <person name="Larsen P.A."/>
            <person name="Fountain-Jones N.M."/>
            <person name="Garbe J.R."/>
            <person name="Macchietto M.G."/>
            <person name="Kania S.A."/>
            <person name="Gerhold R.W."/>
            <person name="Richards J.E."/>
            <person name="Wolf T.M."/>
        </authorList>
    </citation>
    <scope>NUCLEOTIDE SEQUENCE</scope>
    <source>
        <strain evidence="1">MNPRO001-30</strain>
        <tissue evidence="1">Meninges</tissue>
    </source>
</reference>
<comment type="caution">
    <text evidence="1">The sequence shown here is derived from an EMBL/GenBank/DDBJ whole genome shotgun (WGS) entry which is preliminary data.</text>
</comment>
<sequence length="82" mass="9399">MDLVLLLECHIIVGQLLIKPVSSLKLYSTSRLNMSDFYTVTVIKKFTRERELYLSIDYCGGCYWAHEVTLNVVLLCQIVVVS</sequence>
<organism evidence="1 2">
    <name type="scientific">Parelaphostrongylus tenuis</name>
    <name type="common">Meningeal worm</name>
    <dbReference type="NCBI Taxonomy" id="148309"/>
    <lineage>
        <taxon>Eukaryota</taxon>
        <taxon>Metazoa</taxon>
        <taxon>Ecdysozoa</taxon>
        <taxon>Nematoda</taxon>
        <taxon>Chromadorea</taxon>
        <taxon>Rhabditida</taxon>
        <taxon>Rhabditina</taxon>
        <taxon>Rhabditomorpha</taxon>
        <taxon>Strongyloidea</taxon>
        <taxon>Metastrongylidae</taxon>
        <taxon>Parelaphostrongylus</taxon>
    </lineage>
</organism>
<proteinExistence type="predicted"/>
<dbReference type="Proteomes" id="UP001196413">
    <property type="component" value="Unassembled WGS sequence"/>
</dbReference>
<evidence type="ECO:0000313" key="1">
    <source>
        <dbReference type="EMBL" id="KAJ1371984.1"/>
    </source>
</evidence>
<dbReference type="EMBL" id="JAHQIW010007074">
    <property type="protein sequence ID" value="KAJ1371984.1"/>
    <property type="molecule type" value="Genomic_DNA"/>
</dbReference>
<keyword evidence="2" id="KW-1185">Reference proteome</keyword>
<evidence type="ECO:0000313" key="2">
    <source>
        <dbReference type="Proteomes" id="UP001196413"/>
    </source>
</evidence>
<dbReference type="AlphaFoldDB" id="A0AAD5RBM9"/>
<protein>
    <submittedName>
        <fullName evidence="1">Uncharacterized protein</fullName>
    </submittedName>
</protein>
<gene>
    <name evidence="1" type="ORF">KIN20_034036</name>
</gene>
<accession>A0AAD5RBM9</accession>